<gene>
    <name evidence="1" type="ORF">LZC95_31575</name>
</gene>
<dbReference type="SUPFAM" id="SSF50985">
    <property type="entry name" value="RCC1/BLIP-II"/>
    <property type="match status" value="1"/>
</dbReference>
<dbReference type="PROSITE" id="PS50012">
    <property type="entry name" value="RCC1_3"/>
    <property type="match status" value="1"/>
</dbReference>
<dbReference type="PANTHER" id="PTHR45982">
    <property type="entry name" value="REGULATOR OF CHROMOSOME CONDENSATION"/>
    <property type="match status" value="1"/>
</dbReference>
<dbReference type="Proteomes" id="UP001379533">
    <property type="component" value="Chromosome"/>
</dbReference>
<name>A0ABZ2K0V3_9BACT</name>
<dbReference type="InterPro" id="IPR009091">
    <property type="entry name" value="RCC1/BLIP-II"/>
</dbReference>
<dbReference type="InterPro" id="IPR051553">
    <property type="entry name" value="Ran_GTPase-activating"/>
</dbReference>
<dbReference type="Gene3D" id="2.130.10.30">
    <property type="entry name" value="Regulator of chromosome condensation 1/beta-lactamase-inhibitor protein II"/>
    <property type="match status" value="1"/>
</dbReference>
<keyword evidence="2" id="KW-1185">Reference proteome</keyword>
<sequence length="102" mass="10667">MSSDHACALLNDGTVWCWGDSYFGALGTEQSNGVSVEPKDSATPLRVKDLAGTPISIAAGRGFTCALMSDHQVMCWGSNNSGALGQGTFDLTPHLTPVRVPL</sequence>
<dbReference type="Pfam" id="PF13540">
    <property type="entry name" value="RCC1_2"/>
    <property type="match status" value="2"/>
</dbReference>
<dbReference type="InterPro" id="IPR000408">
    <property type="entry name" value="Reg_chr_condens"/>
</dbReference>
<organism evidence="1 2">
    <name type="scientific">Pendulispora brunnea</name>
    <dbReference type="NCBI Taxonomy" id="2905690"/>
    <lineage>
        <taxon>Bacteria</taxon>
        <taxon>Pseudomonadati</taxon>
        <taxon>Myxococcota</taxon>
        <taxon>Myxococcia</taxon>
        <taxon>Myxococcales</taxon>
        <taxon>Sorangiineae</taxon>
        <taxon>Pendulisporaceae</taxon>
        <taxon>Pendulispora</taxon>
    </lineage>
</organism>
<accession>A0ABZ2K0V3</accession>
<protein>
    <submittedName>
        <fullName evidence="1">Uncharacterized protein</fullName>
    </submittedName>
</protein>
<dbReference type="EMBL" id="CP089982">
    <property type="protein sequence ID" value="WXA90983.1"/>
    <property type="molecule type" value="Genomic_DNA"/>
</dbReference>
<proteinExistence type="predicted"/>
<dbReference type="PANTHER" id="PTHR45982:SF1">
    <property type="entry name" value="REGULATOR OF CHROMOSOME CONDENSATION"/>
    <property type="match status" value="1"/>
</dbReference>
<reference evidence="1 2" key="1">
    <citation type="submission" date="2021-12" db="EMBL/GenBank/DDBJ databases">
        <title>Discovery of the Pendulisporaceae a myxobacterial family with distinct sporulation behavior and unique specialized metabolism.</title>
        <authorList>
            <person name="Garcia R."/>
            <person name="Popoff A."/>
            <person name="Bader C.D."/>
            <person name="Loehr J."/>
            <person name="Walesch S."/>
            <person name="Walt C."/>
            <person name="Boldt J."/>
            <person name="Bunk B."/>
            <person name="Haeckl F.J.F.P.J."/>
            <person name="Gunesch A.P."/>
            <person name="Birkelbach J."/>
            <person name="Nuebel U."/>
            <person name="Pietschmann T."/>
            <person name="Bach T."/>
            <person name="Mueller R."/>
        </authorList>
    </citation>
    <scope>NUCLEOTIDE SEQUENCE [LARGE SCALE GENOMIC DNA]</scope>
    <source>
        <strain evidence="1 2">MSr12523</strain>
    </source>
</reference>
<evidence type="ECO:0000313" key="1">
    <source>
        <dbReference type="EMBL" id="WXA90983.1"/>
    </source>
</evidence>
<evidence type="ECO:0000313" key="2">
    <source>
        <dbReference type="Proteomes" id="UP001379533"/>
    </source>
</evidence>
<dbReference type="RefSeq" id="WP_394841603.1">
    <property type="nucleotide sequence ID" value="NZ_CP089982.1"/>
</dbReference>